<comment type="caution">
    <text evidence="1">The sequence shown here is derived from an EMBL/GenBank/DDBJ whole genome shotgun (WGS) entry which is preliminary data.</text>
</comment>
<evidence type="ECO:0000313" key="2">
    <source>
        <dbReference type="Proteomes" id="UP000252081"/>
    </source>
</evidence>
<dbReference type="NCBIfam" id="TIGR01200">
    <property type="entry name" value="GLPGLI"/>
    <property type="match status" value="1"/>
</dbReference>
<sequence length="253" mass="29583">MKKIIVITIFFCLSKVVVAQKKIIFHYRNIENLNGRTSDIKLEQYFCNGKSLEMPVVNKSLKNDSSYAEDETNTKRVIVDDLKRMPFILKSTHSTGLIYAENIWLKNTFLAFDTLNNFNWKISNEKKKINNEICTKAETDFRGRRYIAWFKRDNLTKIGPWKFGGLPGIIFQVYDNENIYSYTLENIEYVDQFPVELKIPDAYANDEKISHGTFISKWKANKRDLEKDNNVVNYTLTGSTNIKNIVAQIKELY</sequence>
<keyword evidence="2" id="KW-1185">Reference proteome</keyword>
<proteinExistence type="predicted"/>
<evidence type="ECO:0000313" key="1">
    <source>
        <dbReference type="EMBL" id="RBQ08822.1"/>
    </source>
</evidence>
<dbReference type="EMBL" id="QNQU01000006">
    <property type="protein sequence ID" value="RBQ08822.1"/>
    <property type="molecule type" value="Genomic_DNA"/>
</dbReference>
<dbReference type="Proteomes" id="UP000252081">
    <property type="component" value="Unassembled WGS sequence"/>
</dbReference>
<protein>
    <recommendedName>
        <fullName evidence="3">GLPGLI family protein</fullName>
    </recommendedName>
</protein>
<organism evidence="1 2">
    <name type="scientific">Pedobacter miscanthi</name>
    <dbReference type="NCBI Taxonomy" id="2259170"/>
    <lineage>
        <taxon>Bacteria</taxon>
        <taxon>Pseudomonadati</taxon>
        <taxon>Bacteroidota</taxon>
        <taxon>Sphingobacteriia</taxon>
        <taxon>Sphingobacteriales</taxon>
        <taxon>Sphingobacteriaceae</taxon>
        <taxon>Pedobacter</taxon>
    </lineage>
</organism>
<accession>A0A366L6Q4</accession>
<dbReference type="RefSeq" id="WP_113948492.1">
    <property type="nucleotide sequence ID" value="NZ_QNQU01000006.1"/>
</dbReference>
<name>A0A366L6Q4_9SPHI</name>
<reference evidence="1 2" key="1">
    <citation type="submission" date="2018-07" db="EMBL/GenBank/DDBJ databases">
        <title>A draft genome of a endophytic bacteria, a new species of Pedobacter.</title>
        <authorList>
            <person name="Zhang Z.D."/>
            <person name="Chen Z.J."/>
        </authorList>
    </citation>
    <scope>NUCLEOTIDE SEQUENCE [LARGE SCALE GENOMIC DNA]</scope>
    <source>
        <strain evidence="1 2">RS10</strain>
    </source>
</reference>
<dbReference type="InterPro" id="IPR005901">
    <property type="entry name" value="GLPGLI"/>
</dbReference>
<dbReference type="OrthoDB" id="1440774at2"/>
<gene>
    <name evidence="1" type="ORF">DRW42_08945</name>
</gene>
<dbReference type="AlphaFoldDB" id="A0A366L6Q4"/>
<evidence type="ECO:0008006" key="3">
    <source>
        <dbReference type="Google" id="ProtNLM"/>
    </source>
</evidence>